<name>A0A0D3D584_BRAOL</name>
<dbReference type="AlphaFoldDB" id="A0A0D3D584"/>
<evidence type="ECO:0000256" key="1">
    <source>
        <dbReference type="SAM" id="MobiDB-lite"/>
    </source>
</evidence>
<reference evidence="3 4" key="1">
    <citation type="journal article" date="2014" name="Genome Biol.">
        <title>Transcriptome and methylome profiling reveals relics of genome dominance in the mesopolyploid Brassica oleracea.</title>
        <authorList>
            <person name="Parkin I.A."/>
            <person name="Koh C."/>
            <person name="Tang H."/>
            <person name="Robinson S.J."/>
            <person name="Kagale S."/>
            <person name="Clarke W.E."/>
            <person name="Town C.D."/>
            <person name="Nixon J."/>
            <person name="Krishnakumar V."/>
            <person name="Bidwell S.L."/>
            <person name="Denoeud F."/>
            <person name="Belcram H."/>
            <person name="Links M.G."/>
            <person name="Just J."/>
            <person name="Clarke C."/>
            <person name="Bender T."/>
            <person name="Huebert T."/>
            <person name="Mason A.S."/>
            <person name="Pires J.C."/>
            <person name="Barker G."/>
            <person name="Moore J."/>
            <person name="Walley P.G."/>
            <person name="Manoli S."/>
            <person name="Batley J."/>
            <person name="Edwards D."/>
            <person name="Nelson M.N."/>
            <person name="Wang X."/>
            <person name="Paterson A.H."/>
            <person name="King G."/>
            <person name="Bancroft I."/>
            <person name="Chalhoub B."/>
            <person name="Sharpe A.G."/>
        </authorList>
    </citation>
    <scope>NUCLEOTIDE SEQUENCE</scope>
    <source>
        <strain evidence="3 4">cv. TO1000</strain>
    </source>
</reference>
<reference evidence="3" key="2">
    <citation type="submission" date="2015-03" db="UniProtKB">
        <authorList>
            <consortium name="EnsemblPlants"/>
        </authorList>
    </citation>
    <scope>IDENTIFICATION</scope>
</reference>
<dbReference type="Gramene" id="Bo7g037670.1">
    <property type="protein sequence ID" value="Bo7g037670.1"/>
    <property type="gene ID" value="Bo7g037670"/>
</dbReference>
<feature type="compositionally biased region" description="Polar residues" evidence="1">
    <location>
        <begin position="46"/>
        <end position="55"/>
    </location>
</feature>
<protein>
    <recommendedName>
        <fullName evidence="2">HAT C-terminal dimerisation domain-containing protein</fullName>
    </recommendedName>
</protein>
<dbReference type="InterPro" id="IPR008906">
    <property type="entry name" value="HATC_C_dom"/>
</dbReference>
<dbReference type="Pfam" id="PF05699">
    <property type="entry name" value="Dimer_Tnp_hAT"/>
    <property type="match status" value="1"/>
</dbReference>
<dbReference type="GO" id="GO:0046983">
    <property type="term" value="F:protein dimerization activity"/>
    <property type="evidence" value="ECO:0007669"/>
    <property type="project" value="InterPro"/>
</dbReference>
<organism evidence="3 4">
    <name type="scientific">Brassica oleracea var. oleracea</name>
    <dbReference type="NCBI Taxonomy" id="109376"/>
    <lineage>
        <taxon>Eukaryota</taxon>
        <taxon>Viridiplantae</taxon>
        <taxon>Streptophyta</taxon>
        <taxon>Embryophyta</taxon>
        <taxon>Tracheophyta</taxon>
        <taxon>Spermatophyta</taxon>
        <taxon>Magnoliopsida</taxon>
        <taxon>eudicotyledons</taxon>
        <taxon>Gunneridae</taxon>
        <taxon>Pentapetalae</taxon>
        <taxon>rosids</taxon>
        <taxon>malvids</taxon>
        <taxon>Brassicales</taxon>
        <taxon>Brassicaceae</taxon>
        <taxon>Brassiceae</taxon>
        <taxon>Brassica</taxon>
    </lineage>
</organism>
<evidence type="ECO:0000313" key="4">
    <source>
        <dbReference type="Proteomes" id="UP000032141"/>
    </source>
</evidence>
<evidence type="ECO:0000259" key="2">
    <source>
        <dbReference type="Pfam" id="PF05699"/>
    </source>
</evidence>
<keyword evidence="4" id="KW-1185">Reference proteome</keyword>
<feature type="domain" description="HAT C-terminal dimerisation" evidence="2">
    <location>
        <begin position="72"/>
        <end position="110"/>
    </location>
</feature>
<feature type="compositionally biased region" description="Basic and acidic residues" evidence="1">
    <location>
        <begin position="57"/>
        <end position="67"/>
    </location>
</feature>
<dbReference type="EnsemblPlants" id="Bo7g037670.1">
    <property type="protein sequence ID" value="Bo7g037670.1"/>
    <property type="gene ID" value="Bo7g037670"/>
</dbReference>
<sequence length="116" mass="13133">MGAFLDSRMKLDVLEKVDPSTSSLKTEELSSNLTALYKEYHDMTRGCSSSASSAPTPHDRVNESPHDLDNLYRKSLPDLDVLSYWRKNQLRFEDLATMVCDKLSILIATSCIRISF</sequence>
<feature type="region of interest" description="Disordered" evidence="1">
    <location>
        <begin position="45"/>
        <end position="67"/>
    </location>
</feature>
<dbReference type="Proteomes" id="UP000032141">
    <property type="component" value="Chromosome C7"/>
</dbReference>
<dbReference type="HOGENOM" id="CLU_2100295_0_0_1"/>
<evidence type="ECO:0000313" key="3">
    <source>
        <dbReference type="EnsemblPlants" id="Bo7g037670.1"/>
    </source>
</evidence>
<dbReference type="eggNOG" id="KOG1121">
    <property type="taxonomic scope" value="Eukaryota"/>
</dbReference>
<proteinExistence type="predicted"/>
<accession>A0A0D3D584</accession>